<dbReference type="EMBL" id="KQ460367">
    <property type="protein sequence ID" value="KPJ15538.1"/>
    <property type="molecule type" value="Genomic_DNA"/>
</dbReference>
<dbReference type="GO" id="GO:0005634">
    <property type="term" value="C:nucleus"/>
    <property type="evidence" value="ECO:0007669"/>
    <property type="project" value="TreeGrafter"/>
</dbReference>
<dbReference type="Proteomes" id="UP000053240">
    <property type="component" value="Unassembled WGS sequence"/>
</dbReference>
<sequence>MTENTESSINSIKLAPMPMSALIANLWPLQTQDFTPDSSFSSCDSDDSDCETIATKSPNVPKYTTPTTKLKPTNNYTSDKKLRSTNKENTFENWLKSNKTYPNKENRIIQSVNENAKLYQGPSKETAKRSALIPQQTNIQTQEKIGTAIKKTPEILKQQQQQKLKSATPKIKSGIRHFTPGSSRKSQSKTLIQNVIQNKKDKVRCELFSSDQNKDEVQTKPSQRAAHLFATPAPAPAAPQTPAAVSAPSSVVISTPVVTSVPVSTAVSSVVSVPGSAAVSIPVLGSLPNPVSAPVSTPISASVSKQISVPIPAPVPETPLNRTLMPVACVPTPSYPEGIKAYNTKVTFNTIQVKDKKYLLLKKLGVGGSSEVYKVVELGTTGEYAMKTVYLGSDQDLAKGYVNEVRLLRELQDSVRVIRLYDYEYDRSNQVLRMILEAGETDLAALLRDRGAALPPALLLHYWEEMLNAVLFIHEQGVIHADLKPANFVLVSGRLKLIDFGIASAISSDATSVVRSQAAGTYSYISPEALMGGAGGYGCADDASAAPIKVVELGTTGEYAMKTVYLGSDQDLAQGYVNEVRLLRELQDSVRVIRLYDYEYNRSNQVLRMILEAGESDLAALLRDRGAALSPALLLHYWEEMLNAVLFIHEQGVIHADLKPANFVLVSGRLKLIDFGIASAISSDATSVVRSQAAGTYSYISPEALMGGAGGYGCADDASAAPIKISFKSDVWSLGCILYSMVYGRTPFSHIPNLAKLAAILDPNHRIDYPPADHLPPTLITSLKWCLTYNARERPSVQQLLSFRHMAGARRPLPAPLIQKLRPHLTQDELKLLQRAQL</sequence>
<dbReference type="InterPro" id="IPR000719">
    <property type="entry name" value="Prot_kinase_dom"/>
</dbReference>
<dbReference type="PROSITE" id="PS50011">
    <property type="entry name" value="PROTEIN_KINASE_DOM"/>
    <property type="match status" value="2"/>
</dbReference>
<evidence type="ECO:0000256" key="3">
    <source>
        <dbReference type="ARBA" id="ARBA00022741"/>
    </source>
</evidence>
<dbReference type="PANTHER" id="PTHR22974">
    <property type="entry name" value="MIXED LINEAGE PROTEIN KINASE"/>
    <property type="match status" value="1"/>
</dbReference>
<dbReference type="GO" id="GO:0004674">
    <property type="term" value="F:protein serine/threonine kinase activity"/>
    <property type="evidence" value="ECO:0007669"/>
    <property type="project" value="UniProtKB-KW"/>
</dbReference>
<dbReference type="SUPFAM" id="SSF56112">
    <property type="entry name" value="Protein kinase-like (PK-like)"/>
    <property type="match status" value="2"/>
</dbReference>
<feature type="region of interest" description="Disordered" evidence="6">
    <location>
        <begin position="163"/>
        <end position="188"/>
    </location>
</feature>
<evidence type="ECO:0000259" key="7">
    <source>
        <dbReference type="PROSITE" id="PS50011"/>
    </source>
</evidence>
<gene>
    <name evidence="8" type="ORF">RR48_09467</name>
</gene>
<keyword evidence="3" id="KW-0547">Nucleotide-binding</keyword>
<evidence type="ECO:0000256" key="6">
    <source>
        <dbReference type="SAM" id="MobiDB-lite"/>
    </source>
</evidence>
<dbReference type="PROSITE" id="PS00108">
    <property type="entry name" value="PROTEIN_KINASE_ST"/>
    <property type="match status" value="1"/>
</dbReference>
<evidence type="ECO:0000313" key="8">
    <source>
        <dbReference type="EMBL" id="KPJ15538.1"/>
    </source>
</evidence>
<evidence type="ECO:0000313" key="9">
    <source>
        <dbReference type="Proteomes" id="UP000053240"/>
    </source>
</evidence>
<proteinExistence type="predicted"/>
<keyword evidence="1" id="KW-0723">Serine/threonine-protein kinase</keyword>
<dbReference type="GO" id="GO:0033316">
    <property type="term" value="P:meiotic spindle assembly checkpoint signaling"/>
    <property type="evidence" value="ECO:0007669"/>
    <property type="project" value="TreeGrafter"/>
</dbReference>
<protein>
    <submittedName>
        <fullName evidence="8">Serine/threonine-protein kinase mph1</fullName>
    </submittedName>
</protein>
<dbReference type="InterPro" id="IPR011009">
    <property type="entry name" value="Kinase-like_dom_sf"/>
</dbReference>
<dbReference type="GO" id="GO:0007059">
    <property type="term" value="P:chromosome segregation"/>
    <property type="evidence" value="ECO:0007669"/>
    <property type="project" value="TreeGrafter"/>
</dbReference>
<dbReference type="GO" id="GO:0004712">
    <property type="term" value="F:protein serine/threonine/tyrosine kinase activity"/>
    <property type="evidence" value="ECO:0007669"/>
    <property type="project" value="TreeGrafter"/>
</dbReference>
<accession>A0A194RCG8</accession>
<keyword evidence="9" id="KW-1185">Reference proteome</keyword>
<organism evidence="8 9">
    <name type="scientific">Papilio machaon</name>
    <name type="common">Old World swallowtail butterfly</name>
    <dbReference type="NCBI Taxonomy" id="76193"/>
    <lineage>
        <taxon>Eukaryota</taxon>
        <taxon>Metazoa</taxon>
        <taxon>Ecdysozoa</taxon>
        <taxon>Arthropoda</taxon>
        <taxon>Hexapoda</taxon>
        <taxon>Insecta</taxon>
        <taxon>Pterygota</taxon>
        <taxon>Neoptera</taxon>
        <taxon>Endopterygota</taxon>
        <taxon>Lepidoptera</taxon>
        <taxon>Glossata</taxon>
        <taxon>Ditrysia</taxon>
        <taxon>Papilionoidea</taxon>
        <taxon>Papilionidae</taxon>
        <taxon>Papilioninae</taxon>
        <taxon>Papilio</taxon>
    </lineage>
</organism>
<dbReference type="GO" id="GO:0034501">
    <property type="term" value="P:protein localization to kinetochore"/>
    <property type="evidence" value="ECO:0007669"/>
    <property type="project" value="TreeGrafter"/>
</dbReference>
<evidence type="ECO:0000256" key="2">
    <source>
        <dbReference type="ARBA" id="ARBA00022679"/>
    </source>
</evidence>
<dbReference type="GO" id="GO:0000776">
    <property type="term" value="C:kinetochore"/>
    <property type="evidence" value="ECO:0007669"/>
    <property type="project" value="TreeGrafter"/>
</dbReference>
<dbReference type="Gene3D" id="1.10.510.10">
    <property type="entry name" value="Transferase(Phosphotransferase) domain 1"/>
    <property type="match status" value="2"/>
</dbReference>
<keyword evidence="4 8" id="KW-0418">Kinase</keyword>
<dbReference type="PANTHER" id="PTHR22974:SF21">
    <property type="entry name" value="DUAL SPECIFICITY PROTEIN KINASE TTK"/>
    <property type="match status" value="1"/>
</dbReference>
<dbReference type="InterPro" id="IPR008271">
    <property type="entry name" value="Ser/Thr_kinase_AS"/>
</dbReference>
<dbReference type="GO" id="GO:0007094">
    <property type="term" value="P:mitotic spindle assembly checkpoint signaling"/>
    <property type="evidence" value="ECO:0007669"/>
    <property type="project" value="TreeGrafter"/>
</dbReference>
<dbReference type="Gene3D" id="3.30.200.20">
    <property type="entry name" value="Phosphorylase Kinase, domain 1"/>
    <property type="match status" value="2"/>
</dbReference>
<name>A0A194RCG8_PAPMA</name>
<dbReference type="STRING" id="76193.A0A194RCG8"/>
<dbReference type="AlphaFoldDB" id="A0A194RCG8"/>
<evidence type="ECO:0000256" key="5">
    <source>
        <dbReference type="ARBA" id="ARBA00022840"/>
    </source>
</evidence>
<dbReference type="GO" id="GO:0005524">
    <property type="term" value="F:ATP binding"/>
    <property type="evidence" value="ECO:0007669"/>
    <property type="project" value="UniProtKB-KW"/>
</dbReference>
<keyword evidence="2" id="KW-0808">Transferase</keyword>
<evidence type="ECO:0000256" key="1">
    <source>
        <dbReference type="ARBA" id="ARBA00022527"/>
    </source>
</evidence>
<dbReference type="InParanoid" id="A0A194RCG8"/>
<evidence type="ECO:0000256" key="4">
    <source>
        <dbReference type="ARBA" id="ARBA00022777"/>
    </source>
</evidence>
<dbReference type="FunFam" id="3.30.200.20:FF:000131">
    <property type="entry name" value="Dual specificity protein kinase TTK"/>
    <property type="match status" value="1"/>
</dbReference>
<feature type="domain" description="Protein kinase" evidence="7">
    <location>
        <begin position="358"/>
        <end position="534"/>
    </location>
</feature>
<reference evidence="8 9" key="1">
    <citation type="journal article" date="2015" name="Nat. Commun.">
        <title>Outbred genome sequencing and CRISPR/Cas9 gene editing in butterflies.</title>
        <authorList>
            <person name="Li X."/>
            <person name="Fan D."/>
            <person name="Zhang W."/>
            <person name="Liu G."/>
            <person name="Zhang L."/>
            <person name="Zhao L."/>
            <person name="Fang X."/>
            <person name="Chen L."/>
            <person name="Dong Y."/>
            <person name="Chen Y."/>
            <person name="Ding Y."/>
            <person name="Zhao R."/>
            <person name="Feng M."/>
            <person name="Zhu Y."/>
            <person name="Feng Y."/>
            <person name="Jiang X."/>
            <person name="Zhu D."/>
            <person name="Xiang H."/>
            <person name="Feng X."/>
            <person name="Li S."/>
            <person name="Wang J."/>
            <person name="Zhang G."/>
            <person name="Kronforst M.R."/>
            <person name="Wang W."/>
        </authorList>
    </citation>
    <scope>NUCLEOTIDE SEQUENCE [LARGE SCALE GENOMIC DNA]</scope>
    <source>
        <strain evidence="8">Ya'a_city_454_Pm</strain>
        <tissue evidence="8">Whole body</tissue>
    </source>
</reference>
<keyword evidence="5" id="KW-0067">ATP-binding</keyword>
<dbReference type="Pfam" id="PF00069">
    <property type="entry name" value="Pkinase"/>
    <property type="match status" value="2"/>
</dbReference>
<feature type="domain" description="Protein kinase" evidence="7">
    <location>
        <begin position="526"/>
        <end position="808"/>
    </location>
</feature>
<dbReference type="SMART" id="SM00220">
    <property type="entry name" value="S_TKc"/>
    <property type="match status" value="2"/>
</dbReference>